<dbReference type="EMBL" id="CM037623">
    <property type="protein sequence ID" value="KAH7988302.1"/>
    <property type="molecule type" value="Genomic_DNA"/>
</dbReference>
<name>A0ACB8E7X1_9SAUR</name>
<gene>
    <name evidence="1" type="primary">TENM3_2</name>
    <name evidence="1" type="ORF">K3G42_012887</name>
</gene>
<reference evidence="1" key="1">
    <citation type="submission" date="2021-08" db="EMBL/GenBank/DDBJ databases">
        <title>The first chromosome-level gecko genome reveals the dynamic sex chromosomes of Neotropical dwarf geckos (Sphaerodactylidae: Sphaerodactylus).</title>
        <authorList>
            <person name="Pinto B.J."/>
            <person name="Keating S.E."/>
            <person name="Gamble T."/>
        </authorList>
    </citation>
    <scope>NUCLEOTIDE SEQUENCE</scope>
    <source>
        <strain evidence="1">TG3544</strain>
    </source>
</reference>
<evidence type="ECO:0000313" key="1">
    <source>
        <dbReference type="EMBL" id="KAH7988302.1"/>
    </source>
</evidence>
<protein>
    <submittedName>
        <fullName evidence="1">Teneurin-3</fullName>
    </submittedName>
</protein>
<proteinExistence type="predicted"/>
<sequence length="170" mass="19218">MKTRGFLNNIGICYDSEGRLTNVTFPTGVVTNLHGEMERAITVDIESSSRDEDVGITSNLSSVDSFYTMVQDQLRNSYQIGYDGSLRIIYASGLDTHYQTEPHVLAGTANPTVAKRNMTLPGENGQNLVEWRFRKEQAQGKINVFGRKLRLTMSWLTMSCLFARQEYYSL</sequence>
<accession>A0ACB8E7X1</accession>
<organism evidence="1 2">
    <name type="scientific">Sphaerodactylus townsendi</name>
    <dbReference type="NCBI Taxonomy" id="933632"/>
    <lineage>
        <taxon>Eukaryota</taxon>
        <taxon>Metazoa</taxon>
        <taxon>Chordata</taxon>
        <taxon>Craniata</taxon>
        <taxon>Vertebrata</taxon>
        <taxon>Euteleostomi</taxon>
        <taxon>Lepidosauria</taxon>
        <taxon>Squamata</taxon>
        <taxon>Bifurcata</taxon>
        <taxon>Gekkota</taxon>
        <taxon>Sphaerodactylidae</taxon>
        <taxon>Sphaerodactylus</taxon>
    </lineage>
</organism>
<dbReference type="Proteomes" id="UP000827872">
    <property type="component" value="Linkage Group LG10"/>
</dbReference>
<comment type="caution">
    <text evidence="1">The sequence shown here is derived from an EMBL/GenBank/DDBJ whole genome shotgun (WGS) entry which is preliminary data.</text>
</comment>
<keyword evidence="2" id="KW-1185">Reference proteome</keyword>
<evidence type="ECO:0000313" key="2">
    <source>
        <dbReference type="Proteomes" id="UP000827872"/>
    </source>
</evidence>